<keyword evidence="3" id="KW-1185">Reference proteome</keyword>
<feature type="compositionally biased region" description="Basic and acidic residues" evidence="1">
    <location>
        <begin position="54"/>
        <end position="65"/>
    </location>
</feature>
<feature type="region of interest" description="Disordered" evidence="1">
    <location>
        <begin position="1"/>
        <end position="23"/>
    </location>
</feature>
<dbReference type="InParanoid" id="D7FM91"/>
<evidence type="ECO:0000313" key="3">
    <source>
        <dbReference type="Proteomes" id="UP000002630"/>
    </source>
</evidence>
<name>D7FM91_ECTSI</name>
<evidence type="ECO:0000256" key="1">
    <source>
        <dbReference type="SAM" id="MobiDB-lite"/>
    </source>
</evidence>
<organism evidence="2 3">
    <name type="scientific">Ectocarpus siliculosus</name>
    <name type="common">Brown alga</name>
    <name type="synonym">Conferva siliculosa</name>
    <dbReference type="NCBI Taxonomy" id="2880"/>
    <lineage>
        <taxon>Eukaryota</taxon>
        <taxon>Sar</taxon>
        <taxon>Stramenopiles</taxon>
        <taxon>Ochrophyta</taxon>
        <taxon>PX clade</taxon>
        <taxon>Phaeophyceae</taxon>
        <taxon>Ectocarpales</taxon>
        <taxon>Ectocarpaceae</taxon>
        <taxon>Ectocarpus</taxon>
    </lineage>
</organism>
<feature type="region of interest" description="Disordered" evidence="1">
    <location>
        <begin position="36"/>
        <end position="66"/>
    </location>
</feature>
<dbReference type="Proteomes" id="UP000002630">
    <property type="component" value="Linkage Group LG31"/>
</dbReference>
<accession>D7FM91</accession>
<evidence type="ECO:0000313" key="2">
    <source>
        <dbReference type="EMBL" id="CBJ29914.1"/>
    </source>
</evidence>
<feature type="compositionally biased region" description="Low complexity" evidence="1">
    <location>
        <begin position="120"/>
        <end position="155"/>
    </location>
</feature>
<dbReference type="EMBL" id="FN649756">
    <property type="protein sequence ID" value="CBJ29914.1"/>
    <property type="molecule type" value="Genomic_DNA"/>
</dbReference>
<dbReference type="EMBL" id="FN648172">
    <property type="protein sequence ID" value="CBJ29914.1"/>
    <property type="molecule type" value="Genomic_DNA"/>
</dbReference>
<reference evidence="2 3" key="1">
    <citation type="journal article" date="2010" name="Nature">
        <title>The Ectocarpus genome and the independent evolution of multicellularity in brown algae.</title>
        <authorList>
            <person name="Cock J.M."/>
            <person name="Sterck L."/>
            <person name="Rouze P."/>
            <person name="Scornet D."/>
            <person name="Allen A.E."/>
            <person name="Amoutzias G."/>
            <person name="Anthouard V."/>
            <person name="Artiguenave F."/>
            <person name="Aury J.M."/>
            <person name="Badger J.H."/>
            <person name="Beszteri B."/>
            <person name="Billiau K."/>
            <person name="Bonnet E."/>
            <person name="Bothwell J.H."/>
            <person name="Bowler C."/>
            <person name="Boyen C."/>
            <person name="Brownlee C."/>
            <person name="Carrano C.J."/>
            <person name="Charrier B."/>
            <person name="Cho G.Y."/>
            <person name="Coelho S.M."/>
            <person name="Collen J."/>
            <person name="Corre E."/>
            <person name="Da Silva C."/>
            <person name="Delage L."/>
            <person name="Delaroque N."/>
            <person name="Dittami S.M."/>
            <person name="Doulbeau S."/>
            <person name="Elias M."/>
            <person name="Farnham G."/>
            <person name="Gachon C.M."/>
            <person name="Gschloessl B."/>
            <person name="Heesch S."/>
            <person name="Jabbari K."/>
            <person name="Jubin C."/>
            <person name="Kawai H."/>
            <person name="Kimura K."/>
            <person name="Kloareg B."/>
            <person name="Kupper F.C."/>
            <person name="Lang D."/>
            <person name="Le Bail A."/>
            <person name="Leblanc C."/>
            <person name="Lerouge P."/>
            <person name="Lohr M."/>
            <person name="Lopez P.J."/>
            <person name="Martens C."/>
            <person name="Maumus F."/>
            <person name="Michel G."/>
            <person name="Miranda-Saavedra D."/>
            <person name="Morales J."/>
            <person name="Moreau H."/>
            <person name="Motomura T."/>
            <person name="Nagasato C."/>
            <person name="Napoli C.A."/>
            <person name="Nelson D.R."/>
            <person name="Nyvall-Collen P."/>
            <person name="Peters A.F."/>
            <person name="Pommier C."/>
            <person name="Potin P."/>
            <person name="Poulain J."/>
            <person name="Quesneville H."/>
            <person name="Read B."/>
            <person name="Rensing S.A."/>
            <person name="Ritter A."/>
            <person name="Rousvoal S."/>
            <person name="Samanta M."/>
            <person name="Samson G."/>
            <person name="Schroeder D.C."/>
            <person name="Segurens B."/>
            <person name="Strittmatter M."/>
            <person name="Tonon T."/>
            <person name="Tregear J.W."/>
            <person name="Valentin K."/>
            <person name="von Dassow P."/>
            <person name="Yamagishi T."/>
            <person name="Van de Peer Y."/>
            <person name="Wincker P."/>
        </authorList>
    </citation>
    <scope>NUCLEOTIDE SEQUENCE [LARGE SCALE GENOMIC DNA]</scope>
    <source>
        <strain evidence="3">Ec32 / CCAP1310/4</strain>
    </source>
</reference>
<gene>
    <name evidence="2" type="ORF">Esi_0164_0068</name>
</gene>
<sequence length="346" mass="36073">MVLGHGVQAATTASRGESAGVKRTAVEDVLAALSMETSEGSIPDPSKHLRQRSKMHEVEMDENKVVMHTRRGSTAVGVTPSDPSAIVDLFQEVESIGSTYLPPDETDSEDEDSSHHKAADAAAATAADAASGGSAAASSDPPGQQQQSNADSASSMVEPAWGSGGDPQAPRPYWPTDEEAAGVASGEGGAVVMLGGKEGGVEANGKSGEPRWSRRSIKIGSSVGCGEQRLHGNSHRQKTQSQQPGHHQEQAAAAGVPEPPPVRPGLPPPRGSSSALQATSVSESTQAPLRRKTSMGSFQKGMGESLTGRLRKQLDIPDAPKREIDTNIPVKQIQSLKYLAQVTSWV</sequence>
<dbReference type="AlphaFoldDB" id="D7FM91"/>
<feature type="compositionally biased region" description="Pro residues" evidence="1">
    <location>
        <begin position="257"/>
        <end position="270"/>
    </location>
</feature>
<proteinExistence type="predicted"/>
<feature type="region of interest" description="Disordered" evidence="1">
    <location>
        <begin position="96"/>
        <end position="320"/>
    </location>
</feature>
<protein>
    <submittedName>
        <fullName evidence="2">Uncharacterized protein</fullName>
    </submittedName>
</protein>
<feature type="compositionally biased region" description="Polar residues" evidence="1">
    <location>
        <begin position="277"/>
        <end position="287"/>
    </location>
</feature>